<evidence type="ECO:0000256" key="1">
    <source>
        <dbReference type="ARBA" id="ARBA00023015"/>
    </source>
</evidence>
<dbReference type="SUPFAM" id="SSF46689">
    <property type="entry name" value="Homeodomain-like"/>
    <property type="match status" value="1"/>
</dbReference>
<dbReference type="Pfam" id="PF12833">
    <property type="entry name" value="HTH_18"/>
    <property type="match status" value="1"/>
</dbReference>
<dbReference type="Gene3D" id="3.40.50.10070">
    <property type="entry name" value="TolB, N-terminal domain"/>
    <property type="match status" value="1"/>
</dbReference>
<reference evidence="7 8" key="1">
    <citation type="submission" date="2021-01" db="EMBL/GenBank/DDBJ databases">
        <title>Carboxyliciviraga sp.nov., isolated from coastal sediments.</title>
        <authorList>
            <person name="Lu D."/>
            <person name="Zhang T."/>
        </authorList>
    </citation>
    <scope>NUCLEOTIDE SEQUENCE [LARGE SCALE GENOMIC DNA]</scope>
    <source>
        <strain evidence="7 8">N1Y132</strain>
    </source>
</reference>
<dbReference type="EMBL" id="JAENRR010000007">
    <property type="protein sequence ID" value="MBK3516583.1"/>
    <property type="molecule type" value="Genomic_DNA"/>
</dbReference>
<dbReference type="SMART" id="SM00028">
    <property type="entry name" value="TPR"/>
    <property type="match status" value="4"/>
</dbReference>
<dbReference type="SMART" id="SM00342">
    <property type="entry name" value="HTH_ARAC"/>
    <property type="match status" value="1"/>
</dbReference>
<feature type="domain" description="HTH araC/xylS-type" evidence="6">
    <location>
        <begin position="8"/>
        <end position="107"/>
    </location>
</feature>
<proteinExistence type="predicted"/>
<feature type="transmembrane region" description="Helical" evidence="5">
    <location>
        <begin position="126"/>
        <end position="146"/>
    </location>
</feature>
<keyword evidence="1" id="KW-0805">Transcription regulation</keyword>
<evidence type="ECO:0000313" key="8">
    <source>
        <dbReference type="Proteomes" id="UP000605676"/>
    </source>
</evidence>
<gene>
    <name evidence="7" type="ORF">JIV24_04455</name>
</gene>
<keyword evidence="5" id="KW-0472">Membrane</keyword>
<dbReference type="PANTHER" id="PTHR43280:SF2">
    <property type="entry name" value="HTH-TYPE TRANSCRIPTIONAL REGULATOR EXSA"/>
    <property type="match status" value="1"/>
</dbReference>
<keyword evidence="2" id="KW-0238">DNA-binding</keyword>
<evidence type="ECO:0000313" key="7">
    <source>
        <dbReference type="EMBL" id="MBK3516583.1"/>
    </source>
</evidence>
<sequence>MVDNHFISKVTDIILNNIQNELFGVNELAQQLQLSRSQLFRKVKSQTGESANFLIRKIRLTESLRLLKEQELSISEIAYQVGFCNPSYFNKCFHKHFGITPGDFKKDPEALTEPTQHIASKKNYRIITLLSIIIILVLILLTQPFLNRKSDSEESGLPQFTSIAVLPLLDLSESHSKEYLVLGLTDAITLELSKLKGLRVISRGSSMLFQDSIKLYADIAKKLNVELLLEGSVIYGKDGLRVTVQLIEPFPHEKHIWGNKYDFQSSDIIQLAESISTQIAEEIHVAIHPQQHVKRQSKINSEAYDYYCRGKYLWQKQNPKSVKKAIEYLSKSISIDSTFAPAYITLAECYIIMNKLIPNQEDKLSNRAESHIAITHAIAKALSLDESLAEAYITKGNILGKYDWDWEGMKSMAEKGLLLNPNNPYGHILLTKYWTTKGDYKKALEEALVAERLDPLNPHISCLLAERYEFTGQYDLAIKKYKQVLELYPDYGFAWNGIGFSYYLKGEREKAKEAWAELHTIMGNHAMAEYFNGHDFNTSINYWLTQATGGSKLYCSNPSIIAMAHTLVDLDDGVIEYLDLALKFKNEDLPMLIQSPVFKPYYNHTQFTKIVAELDIIIER</sequence>
<accession>A0ABS1HH17</accession>
<evidence type="ECO:0000256" key="2">
    <source>
        <dbReference type="ARBA" id="ARBA00023125"/>
    </source>
</evidence>
<dbReference type="InterPro" id="IPR009057">
    <property type="entry name" value="Homeodomain-like_sf"/>
</dbReference>
<evidence type="ECO:0000259" key="6">
    <source>
        <dbReference type="PROSITE" id="PS01124"/>
    </source>
</evidence>
<dbReference type="PANTHER" id="PTHR43280">
    <property type="entry name" value="ARAC-FAMILY TRANSCRIPTIONAL REGULATOR"/>
    <property type="match status" value="1"/>
</dbReference>
<feature type="repeat" description="TPR" evidence="4">
    <location>
        <begin position="458"/>
        <end position="491"/>
    </location>
</feature>
<dbReference type="Gene3D" id="1.25.40.10">
    <property type="entry name" value="Tetratricopeptide repeat domain"/>
    <property type="match status" value="2"/>
</dbReference>
<dbReference type="PRINTS" id="PR00032">
    <property type="entry name" value="HTHARAC"/>
</dbReference>
<keyword evidence="8" id="KW-1185">Reference proteome</keyword>
<evidence type="ECO:0000256" key="5">
    <source>
        <dbReference type="SAM" id="Phobius"/>
    </source>
</evidence>
<dbReference type="InterPro" id="IPR011990">
    <property type="entry name" value="TPR-like_helical_dom_sf"/>
</dbReference>
<dbReference type="RefSeq" id="WP_200463813.1">
    <property type="nucleotide sequence ID" value="NZ_JAENRR010000007.1"/>
</dbReference>
<dbReference type="InterPro" id="IPR018060">
    <property type="entry name" value="HTH_AraC"/>
</dbReference>
<dbReference type="Gene3D" id="1.10.10.60">
    <property type="entry name" value="Homeodomain-like"/>
    <property type="match status" value="1"/>
</dbReference>
<name>A0ABS1HH17_9BACT</name>
<dbReference type="Pfam" id="PF13181">
    <property type="entry name" value="TPR_8"/>
    <property type="match status" value="1"/>
</dbReference>
<dbReference type="SUPFAM" id="SSF48452">
    <property type="entry name" value="TPR-like"/>
    <property type="match status" value="1"/>
</dbReference>
<dbReference type="InterPro" id="IPR019734">
    <property type="entry name" value="TPR_rpt"/>
</dbReference>
<comment type="caution">
    <text evidence="7">The sequence shown here is derived from an EMBL/GenBank/DDBJ whole genome shotgun (WGS) entry which is preliminary data.</text>
</comment>
<protein>
    <submittedName>
        <fullName evidence="7">Helix-turn-helix domain-containing protein</fullName>
    </submittedName>
</protein>
<keyword evidence="5" id="KW-1133">Transmembrane helix</keyword>
<dbReference type="PROSITE" id="PS50005">
    <property type="entry name" value="TPR"/>
    <property type="match status" value="1"/>
</dbReference>
<dbReference type="Proteomes" id="UP000605676">
    <property type="component" value="Unassembled WGS sequence"/>
</dbReference>
<keyword evidence="3" id="KW-0804">Transcription</keyword>
<dbReference type="InterPro" id="IPR020449">
    <property type="entry name" value="Tscrpt_reg_AraC-type_HTH"/>
</dbReference>
<dbReference type="PROSITE" id="PS01124">
    <property type="entry name" value="HTH_ARAC_FAMILY_2"/>
    <property type="match status" value="1"/>
</dbReference>
<evidence type="ECO:0000256" key="4">
    <source>
        <dbReference type="PROSITE-ProRule" id="PRU00339"/>
    </source>
</evidence>
<keyword evidence="5" id="KW-0812">Transmembrane</keyword>
<evidence type="ECO:0000256" key="3">
    <source>
        <dbReference type="ARBA" id="ARBA00023163"/>
    </source>
</evidence>
<keyword evidence="4" id="KW-0802">TPR repeat</keyword>
<organism evidence="7 8">
    <name type="scientific">Carboxylicivirga marina</name>
    <dbReference type="NCBI Taxonomy" id="2800988"/>
    <lineage>
        <taxon>Bacteria</taxon>
        <taxon>Pseudomonadati</taxon>
        <taxon>Bacteroidota</taxon>
        <taxon>Bacteroidia</taxon>
        <taxon>Marinilabiliales</taxon>
        <taxon>Marinilabiliaceae</taxon>
        <taxon>Carboxylicivirga</taxon>
    </lineage>
</organism>